<feature type="transmembrane region" description="Helical" evidence="1">
    <location>
        <begin position="21"/>
        <end position="38"/>
    </location>
</feature>
<accession>W0EM01</accession>
<organism evidence="2 3">
    <name type="scientific">Barnesiella viscericola DSM 18177</name>
    <dbReference type="NCBI Taxonomy" id="880074"/>
    <lineage>
        <taxon>Bacteria</taxon>
        <taxon>Pseudomonadati</taxon>
        <taxon>Bacteroidota</taxon>
        <taxon>Bacteroidia</taxon>
        <taxon>Bacteroidales</taxon>
        <taxon>Barnesiellaceae</taxon>
        <taxon>Barnesiella</taxon>
    </lineage>
</organism>
<keyword evidence="1" id="KW-1133">Transmembrane helix</keyword>
<feature type="transmembrane region" description="Helical" evidence="1">
    <location>
        <begin position="50"/>
        <end position="72"/>
    </location>
</feature>
<keyword evidence="1" id="KW-0812">Transmembrane</keyword>
<evidence type="ECO:0000256" key="1">
    <source>
        <dbReference type="SAM" id="Phobius"/>
    </source>
</evidence>
<dbReference type="Proteomes" id="UP000018901">
    <property type="component" value="Chromosome"/>
</dbReference>
<dbReference type="AlphaFoldDB" id="W0EM01"/>
<protein>
    <submittedName>
        <fullName evidence="2">Uncharacterized protein</fullName>
    </submittedName>
</protein>
<dbReference type="EMBL" id="CP007034">
    <property type="protein sequence ID" value="AHF11875.1"/>
    <property type="molecule type" value="Genomic_DNA"/>
</dbReference>
<gene>
    <name evidence="2" type="ORF">BARVI_02355</name>
</gene>
<dbReference type="KEGG" id="bvs:BARVI_02355"/>
<evidence type="ECO:0000313" key="3">
    <source>
        <dbReference type="Proteomes" id="UP000018901"/>
    </source>
</evidence>
<dbReference type="OrthoDB" id="1095598at2"/>
<reference evidence="2 3" key="1">
    <citation type="submission" date="2013-12" db="EMBL/GenBank/DDBJ databases">
        <authorList>
            <consortium name="DOE Joint Genome Institute"/>
            <person name="Eisen J."/>
            <person name="Huntemann M."/>
            <person name="Han J."/>
            <person name="Chen A."/>
            <person name="Kyrpides N."/>
            <person name="Mavromatis K."/>
            <person name="Markowitz V."/>
            <person name="Palaniappan K."/>
            <person name="Ivanova N."/>
            <person name="Schaumberg A."/>
            <person name="Pati A."/>
            <person name="Liolios K."/>
            <person name="Nordberg H.P."/>
            <person name="Cantor M.N."/>
            <person name="Hua S.X."/>
            <person name="Woyke T."/>
        </authorList>
    </citation>
    <scope>NUCLEOTIDE SEQUENCE [LARGE SCALE GENOMIC DNA]</scope>
    <source>
        <strain evidence="3">DSM 18177</strain>
    </source>
</reference>
<proteinExistence type="predicted"/>
<dbReference type="eggNOG" id="ENOG5030NRK">
    <property type="taxonomic scope" value="Bacteria"/>
</dbReference>
<sequence length="88" mass="10462">MLMEKTLFRFWKFCNRKWVKWTLVTIFVLAVTVAHFVMYGKYGGTEKSPAWEFTLALHSVLLVAALLMIVIYKKYIKRKLLEHYGTKD</sequence>
<name>W0EM01_9BACT</name>
<keyword evidence="1" id="KW-0472">Membrane</keyword>
<dbReference type="STRING" id="880074.BARVI_02355"/>
<dbReference type="HOGENOM" id="CLU_2462832_0_0_10"/>
<keyword evidence="3" id="KW-1185">Reference proteome</keyword>
<evidence type="ECO:0000313" key="2">
    <source>
        <dbReference type="EMBL" id="AHF11875.1"/>
    </source>
</evidence>